<feature type="domain" description="FAD-binding" evidence="6">
    <location>
        <begin position="31"/>
        <end position="343"/>
    </location>
</feature>
<proteinExistence type="inferred from homology"/>
<organism evidence="7 8">
    <name type="scientific">Lachnellula willkommii</name>
    <dbReference type="NCBI Taxonomy" id="215461"/>
    <lineage>
        <taxon>Eukaryota</taxon>
        <taxon>Fungi</taxon>
        <taxon>Dikarya</taxon>
        <taxon>Ascomycota</taxon>
        <taxon>Pezizomycotina</taxon>
        <taxon>Leotiomycetes</taxon>
        <taxon>Helotiales</taxon>
        <taxon>Lachnaceae</taxon>
        <taxon>Lachnellula</taxon>
    </lineage>
</organism>
<gene>
    <name evidence="7" type="primary">OpS4_2</name>
    <name evidence="7" type="ORF">LAWI1_G004957</name>
</gene>
<dbReference type="InterPro" id="IPR036188">
    <property type="entry name" value="FAD/NAD-bd_sf"/>
</dbReference>
<keyword evidence="8" id="KW-1185">Reference proteome</keyword>
<sequence>MTKSLNIVVCGAGISETVTDLLNGSADTILGLGAAIALKRKGHQVSVIEAASQLQEIGAGIQVPPNSSRILKSWGLETKFIAKVMCPKSVATRRYATGEVIGRTEMNPVLQDKYGFPYWFIHRADYQNILYDAAIEAGIQILLGTPIESVDEKEPTVILASGKELKADLIVGADGVRSRTRASVLKEEVEALESSQCAYSATVPVNLMNSDPNLAHLMTDVNANLWLGPDGHIMGYPIRNGEVYNLVLVSPGKASVGKWNDRADVEEMRSRHAEWEPTVQRLLSHVTTCLKWKLAYVPPLERWASKNGRVVIIGDAAHAMLPLLSQGAAVSIEDGTALAECLDRVTDLVDLSPVLRAFQDLRKSRCETISKAALSLVDLWHLHDGPEQEGRDLKMKQDMTNTVGVTSDSKSSFDMMRDKFVPWMFGYDTVRQANMFLDSHLTRKGIGEGFVSRAIEQGGFLSLGQ</sequence>
<dbReference type="PANTHER" id="PTHR13789">
    <property type="entry name" value="MONOOXYGENASE"/>
    <property type="match status" value="1"/>
</dbReference>
<evidence type="ECO:0000259" key="6">
    <source>
        <dbReference type="Pfam" id="PF01494"/>
    </source>
</evidence>
<evidence type="ECO:0000313" key="7">
    <source>
        <dbReference type="EMBL" id="TVY90467.1"/>
    </source>
</evidence>
<keyword evidence="3" id="KW-0274">FAD</keyword>
<dbReference type="PANTHER" id="PTHR13789:SF147">
    <property type="entry name" value="PUTATIVE (AFU_ORTHOLOGUE AFUA_2G01950)-RELATED"/>
    <property type="match status" value="1"/>
</dbReference>
<evidence type="ECO:0000256" key="4">
    <source>
        <dbReference type="ARBA" id="ARBA00023002"/>
    </source>
</evidence>
<dbReference type="SUPFAM" id="SSF51905">
    <property type="entry name" value="FAD/NAD(P)-binding domain"/>
    <property type="match status" value="1"/>
</dbReference>
<evidence type="ECO:0000256" key="2">
    <source>
        <dbReference type="ARBA" id="ARBA00022630"/>
    </source>
</evidence>
<evidence type="ECO:0000256" key="1">
    <source>
        <dbReference type="ARBA" id="ARBA00007992"/>
    </source>
</evidence>
<evidence type="ECO:0000256" key="3">
    <source>
        <dbReference type="ARBA" id="ARBA00022827"/>
    </source>
</evidence>
<dbReference type="Gene3D" id="3.50.50.60">
    <property type="entry name" value="FAD/NAD(P)-binding domain"/>
    <property type="match status" value="1"/>
</dbReference>
<dbReference type="SUPFAM" id="SSF54373">
    <property type="entry name" value="FAD-linked reductases, C-terminal domain"/>
    <property type="match status" value="1"/>
</dbReference>
<name>A0A559MBW3_9HELO</name>
<dbReference type="GO" id="GO:0071949">
    <property type="term" value="F:FAD binding"/>
    <property type="evidence" value="ECO:0007669"/>
    <property type="project" value="InterPro"/>
</dbReference>
<dbReference type="GO" id="GO:0004497">
    <property type="term" value="F:monooxygenase activity"/>
    <property type="evidence" value="ECO:0007669"/>
    <property type="project" value="UniProtKB-KW"/>
</dbReference>
<dbReference type="AlphaFoldDB" id="A0A559MBW3"/>
<dbReference type="Proteomes" id="UP000315522">
    <property type="component" value="Unassembled WGS sequence"/>
</dbReference>
<keyword evidence="2" id="KW-0285">Flavoprotein</keyword>
<dbReference type="InterPro" id="IPR050493">
    <property type="entry name" value="FAD-dep_Monooxygenase_BioMet"/>
</dbReference>
<dbReference type="PRINTS" id="PR00420">
    <property type="entry name" value="RNGMNOXGNASE"/>
</dbReference>
<evidence type="ECO:0000313" key="8">
    <source>
        <dbReference type="Proteomes" id="UP000315522"/>
    </source>
</evidence>
<keyword evidence="4" id="KW-0560">Oxidoreductase</keyword>
<protein>
    <submittedName>
        <fullName evidence="7">FAD-dependent monooxygenase</fullName>
    </submittedName>
</protein>
<evidence type="ECO:0000256" key="5">
    <source>
        <dbReference type="ARBA" id="ARBA00023033"/>
    </source>
</evidence>
<accession>A0A559MBW3</accession>
<dbReference type="InterPro" id="IPR002938">
    <property type="entry name" value="FAD-bd"/>
</dbReference>
<keyword evidence="5 7" id="KW-0503">Monooxygenase</keyword>
<reference evidence="7 8" key="1">
    <citation type="submission" date="2018-05" db="EMBL/GenBank/DDBJ databases">
        <title>Genome sequencing and assembly of the regulated plant pathogen Lachnellula willkommii and related sister species for the development of diagnostic species identification markers.</title>
        <authorList>
            <person name="Giroux E."/>
            <person name="Bilodeau G."/>
        </authorList>
    </citation>
    <scope>NUCLEOTIDE SEQUENCE [LARGE SCALE GENOMIC DNA]</scope>
    <source>
        <strain evidence="7 8">CBS 172.35</strain>
    </source>
</reference>
<dbReference type="Pfam" id="PF01494">
    <property type="entry name" value="FAD_binding_3"/>
    <property type="match status" value="1"/>
</dbReference>
<comment type="caution">
    <text evidence="7">The sequence shown here is derived from an EMBL/GenBank/DDBJ whole genome shotgun (WGS) entry which is preliminary data.</text>
</comment>
<comment type="similarity">
    <text evidence="1">Belongs to the paxM FAD-dependent monooxygenase family.</text>
</comment>
<dbReference type="EMBL" id="QGML01000850">
    <property type="protein sequence ID" value="TVY90467.1"/>
    <property type="molecule type" value="Genomic_DNA"/>
</dbReference>